<dbReference type="SMART" id="SM00775">
    <property type="entry name" value="LNS2"/>
    <property type="match status" value="1"/>
</dbReference>
<feature type="compositionally biased region" description="Acidic residues" evidence="2">
    <location>
        <begin position="90"/>
        <end position="99"/>
    </location>
</feature>
<name>A0AAV0RM50_9ROSI</name>
<dbReference type="GO" id="GO:0008195">
    <property type="term" value="F:phosphatidate phosphatase activity"/>
    <property type="evidence" value="ECO:0007669"/>
    <property type="project" value="TreeGrafter"/>
</dbReference>
<feature type="compositionally biased region" description="Basic and acidic residues" evidence="2">
    <location>
        <begin position="721"/>
        <end position="730"/>
    </location>
</feature>
<dbReference type="Pfam" id="PF04571">
    <property type="entry name" value="Lipin_N"/>
    <property type="match status" value="1"/>
</dbReference>
<evidence type="ECO:0000313" key="5">
    <source>
        <dbReference type="Proteomes" id="UP001154282"/>
    </source>
</evidence>
<feature type="compositionally biased region" description="Basic and acidic residues" evidence="2">
    <location>
        <begin position="578"/>
        <end position="593"/>
    </location>
</feature>
<dbReference type="InterPro" id="IPR036412">
    <property type="entry name" value="HAD-like_sf"/>
</dbReference>
<dbReference type="InterPro" id="IPR007651">
    <property type="entry name" value="Lipin_N"/>
</dbReference>
<dbReference type="Pfam" id="PF08235">
    <property type="entry name" value="LNS2"/>
    <property type="match status" value="1"/>
</dbReference>
<dbReference type="InterPro" id="IPR026058">
    <property type="entry name" value="LIPIN"/>
</dbReference>
<feature type="compositionally biased region" description="Basic and acidic residues" evidence="2">
    <location>
        <begin position="629"/>
        <end position="648"/>
    </location>
</feature>
<comment type="caution">
    <text evidence="4">The sequence shown here is derived from an EMBL/GenBank/DDBJ whole genome shotgun (WGS) entry which is preliminary data.</text>
</comment>
<feature type="region of interest" description="Disordered" evidence="2">
    <location>
        <begin position="554"/>
        <end position="609"/>
    </location>
</feature>
<evidence type="ECO:0000256" key="1">
    <source>
        <dbReference type="ARBA" id="ARBA00005476"/>
    </source>
</evidence>
<feature type="domain" description="LNS2/PITP" evidence="3">
    <location>
        <begin position="790"/>
        <end position="946"/>
    </location>
</feature>
<organism evidence="4 5">
    <name type="scientific">Linum tenue</name>
    <dbReference type="NCBI Taxonomy" id="586396"/>
    <lineage>
        <taxon>Eukaryota</taxon>
        <taxon>Viridiplantae</taxon>
        <taxon>Streptophyta</taxon>
        <taxon>Embryophyta</taxon>
        <taxon>Tracheophyta</taxon>
        <taxon>Spermatophyta</taxon>
        <taxon>Magnoliopsida</taxon>
        <taxon>eudicotyledons</taxon>
        <taxon>Gunneridae</taxon>
        <taxon>Pentapetalae</taxon>
        <taxon>rosids</taxon>
        <taxon>fabids</taxon>
        <taxon>Malpighiales</taxon>
        <taxon>Linaceae</taxon>
        <taxon>Linum</taxon>
    </lineage>
</organism>
<accession>A0AAV0RM50</accession>
<dbReference type="AlphaFoldDB" id="A0AAV0RM50"/>
<feature type="region of interest" description="Disordered" evidence="2">
    <location>
        <begin position="624"/>
        <end position="748"/>
    </location>
</feature>
<keyword evidence="5" id="KW-1185">Reference proteome</keyword>
<evidence type="ECO:0000313" key="4">
    <source>
        <dbReference type="EMBL" id="CAI0558171.1"/>
    </source>
</evidence>
<dbReference type="PANTHER" id="PTHR12181:SF12">
    <property type="entry name" value="PHOSPHATIDATE PHOSPHATASE"/>
    <property type="match status" value="1"/>
</dbReference>
<dbReference type="Proteomes" id="UP001154282">
    <property type="component" value="Unassembled WGS sequence"/>
</dbReference>
<comment type="similarity">
    <text evidence="1">Belongs to the lipin family.</text>
</comment>
<dbReference type="PANTHER" id="PTHR12181">
    <property type="entry name" value="LIPIN"/>
    <property type="match status" value="1"/>
</dbReference>
<reference evidence="4" key="1">
    <citation type="submission" date="2022-08" db="EMBL/GenBank/DDBJ databases">
        <authorList>
            <person name="Gutierrez-Valencia J."/>
        </authorList>
    </citation>
    <scope>NUCLEOTIDE SEQUENCE</scope>
</reference>
<proteinExistence type="inferred from homology"/>
<dbReference type="InterPro" id="IPR031315">
    <property type="entry name" value="LNS2/PITP"/>
</dbReference>
<feature type="compositionally biased region" description="Polar residues" evidence="2">
    <location>
        <begin position="674"/>
        <end position="683"/>
    </location>
</feature>
<feature type="compositionally biased region" description="Low complexity" evidence="2">
    <location>
        <begin position="691"/>
        <end position="704"/>
    </location>
</feature>
<feature type="region of interest" description="Disordered" evidence="2">
    <location>
        <begin position="90"/>
        <end position="113"/>
    </location>
</feature>
<gene>
    <name evidence="4" type="ORF">LITE_LOCUS48670</name>
</gene>
<dbReference type="SUPFAM" id="SSF56784">
    <property type="entry name" value="HAD-like"/>
    <property type="match status" value="1"/>
</dbReference>
<dbReference type="EMBL" id="CAMGYJ010000011">
    <property type="protein sequence ID" value="CAI0558171.1"/>
    <property type="molecule type" value="Genomic_DNA"/>
</dbReference>
<feature type="region of interest" description="Disordered" evidence="2">
    <location>
        <begin position="198"/>
        <end position="217"/>
    </location>
</feature>
<feature type="compositionally biased region" description="Basic and acidic residues" evidence="2">
    <location>
        <begin position="658"/>
        <end position="673"/>
    </location>
</feature>
<dbReference type="InterPro" id="IPR013209">
    <property type="entry name" value="LNS2"/>
</dbReference>
<protein>
    <recommendedName>
        <fullName evidence="3">LNS2/PITP domain-containing protein</fullName>
    </recommendedName>
</protein>
<evidence type="ECO:0000259" key="3">
    <source>
        <dbReference type="SMART" id="SM00775"/>
    </source>
</evidence>
<evidence type="ECO:0000256" key="2">
    <source>
        <dbReference type="SAM" id="MobiDB-lite"/>
    </source>
</evidence>
<sequence length="992" mass="109074">MYAVGRIGSYITKGVSTVSGPFHPFGGAVDIVVVEQADGSFKSSPWYVRFGKFQGVLKAKEKIVSINVNGVDVDFNMYLDQRGEAFFIRDEDEDEDDDSCSMYSNGRHPDRQHGWRQRHAQSLDFDHSSLDSPDFATESNEKFMLRARSGGPRIMGIVFGRRAMKGGGDGFQQGHGHTRVSSLERAEMAADLLEVRWSTSLSPPDPTNDRTNEGNKTTSLSVVNHGESSLAKENSSQQHVYKEAFVDKVSVDNNGQVVETFAQIVLEMPQNVDEYSVTNVGLKGGDVDDVMSEAGNPNSTVSGPGSSKSVSECNKVQSITYCGTSESSFVRSKSSSEETVETICIASGGRDESNLLAKAVDMVSEQLPEVIEIRHGEMVSQETEETKYESGSEKASCDIVSEQQISSHAQLRSCNVFQPSMKSINEPKQPTGCCMTKLVSFPASECSEGEQFHFSDLDELNFRETQFTGNGLNKQFDGINEPPSSADHFDQENQVIELGNPMGDSTKASTPIDISNVHYIAEQEGGGRLVESLPSACSELEICDSNGIHNPLSHSLESNSISRQKGPGNDDLGCLNVDKNKEGLEQENPHSREANPLVVGNASQSPANAHTSWKFWPFSSKKSKLKKTTKLDSKTDNVKPENGSDSKTDMISQNASDSKNDNAKSENCSDSKADNIMSQNASDSKTENGRSESSSDSNVDSKISQKASNDKVDGVMSQNDIDNKSGREGNEVATNVRKKKIRAPTPTSQQLASLNLNEGANVVTFTFSTSMLGKQTVDARIFRWKFDDRIVISDVDGTITKSDVLGQFMPLVGYDWSQTGVTRLFSAIKDNGYKLLFLSARSISQAYHTRQFLFNLTQDGTALPEGPVVISPDGLFPSLYREVIRRAPHEFKISCLEDIKALFPSDHSPFYAGFGNRDTDELSYLKVGIPRGKIFIINPKGEVSVHRRVDTKSYTSLHDLVDEMFPHPVTVKEQEDFNSWNYWRLSPLGSHT</sequence>
<feature type="compositionally biased region" description="Polar residues" evidence="2">
    <location>
        <begin position="554"/>
        <end position="563"/>
    </location>
</feature>